<gene>
    <name evidence="1" type="ORF">RW1_038_00830</name>
</gene>
<protein>
    <submittedName>
        <fullName evidence="1">Uncharacterized protein</fullName>
    </submittedName>
</protein>
<proteinExistence type="predicted"/>
<dbReference type="RefSeq" id="WP_037235781.1">
    <property type="nucleotide sequence ID" value="NZ_BAWF01000038.1"/>
</dbReference>
<dbReference type="AlphaFoldDB" id="X0Q6Y9"/>
<dbReference type="InterPro" id="IPR038084">
    <property type="entry name" value="PduO/GlcC-like_sf"/>
</dbReference>
<evidence type="ECO:0000313" key="1">
    <source>
        <dbReference type="EMBL" id="GAF47162.1"/>
    </source>
</evidence>
<accession>X0Q6Y9</accession>
<sequence>MPVSVALAQFVIAQAQRRASILEIPVAIALADPAAELIGCLRSDGASADLLDRAMHSVQSAARGHFTRSGCRHPLGHGIALLPAWRSEPSAPTSYQAILAVTAEDPHAADAIASGALCDVEAFAERHRHQLSDD</sequence>
<name>X0Q6Y9_RHOWR</name>
<comment type="caution">
    <text evidence="1">The sequence shown here is derived from an EMBL/GenBank/DDBJ whole genome shotgun (WGS) entry which is preliminary data.</text>
</comment>
<reference evidence="1 2" key="1">
    <citation type="submission" date="2014-02" db="EMBL/GenBank/DDBJ databases">
        <title>Whole genome shotgun sequence of Rhodococcus wratislaviensis NBRC 100605.</title>
        <authorList>
            <person name="Hosoyama A."/>
            <person name="Tsuchikane K."/>
            <person name="Yoshida I."/>
            <person name="Ohji S."/>
            <person name="Ichikawa N."/>
            <person name="Yamazoe A."/>
            <person name="Fujita N."/>
        </authorList>
    </citation>
    <scope>NUCLEOTIDE SEQUENCE [LARGE SCALE GENOMIC DNA]</scope>
    <source>
        <strain evidence="1 2">NBRC 100605</strain>
    </source>
</reference>
<organism evidence="1 2">
    <name type="scientific">Rhodococcus wratislaviensis NBRC 100605</name>
    <dbReference type="NCBI Taxonomy" id="1219028"/>
    <lineage>
        <taxon>Bacteria</taxon>
        <taxon>Bacillati</taxon>
        <taxon>Actinomycetota</taxon>
        <taxon>Actinomycetes</taxon>
        <taxon>Mycobacteriales</taxon>
        <taxon>Nocardiaceae</taxon>
        <taxon>Rhodococcus</taxon>
    </lineage>
</organism>
<evidence type="ECO:0000313" key="2">
    <source>
        <dbReference type="Proteomes" id="UP000019491"/>
    </source>
</evidence>
<dbReference type="Gene3D" id="3.30.450.150">
    <property type="entry name" value="Haem-degrading domain"/>
    <property type="match status" value="1"/>
</dbReference>
<dbReference type="EMBL" id="BAWF01000038">
    <property type="protein sequence ID" value="GAF47162.1"/>
    <property type="molecule type" value="Genomic_DNA"/>
</dbReference>
<keyword evidence="2" id="KW-1185">Reference proteome</keyword>
<dbReference type="Proteomes" id="UP000019491">
    <property type="component" value="Unassembled WGS sequence"/>
</dbReference>